<gene>
    <name evidence="10" type="ORF">Q2T77_30220</name>
</gene>
<evidence type="ECO:0000256" key="3">
    <source>
        <dbReference type="ARBA" id="ARBA00022475"/>
    </source>
</evidence>
<evidence type="ECO:0000313" key="10">
    <source>
        <dbReference type="EMBL" id="MDO1536567.1"/>
    </source>
</evidence>
<comment type="caution">
    <text evidence="10">The sequence shown here is derived from an EMBL/GenBank/DDBJ whole genome shotgun (WGS) entry which is preliminary data.</text>
</comment>
<feature type="transmembrane region" description="Helical" evidence="9">
    <location>
        <begin position="93"/>
        <end position="115"/>
    </location>
</feature>
<keyword evidence="3" id="KW-1003">Cell membrane</keyword>
<feature type="transmembrane region" description="Helical" evidence="9">
    <location>
        <begin position="6"/>
        <end position="29"/>
    </location>
</feature>
<dbReference type="CDD" id="cd06582">
    <property type="entry name" value="TM_PBP1_LivH_like"/>
    <property type="match status" value="1"/>
</dbReference>
<sequence length="282" mass="29700">MSASLLLQSGIGGLLLGGIYGLLAMGLSLSWGLLRLVNLSHFALAFLGAYLTYQFGAQFGWPAYASLLIIVPAFFVVGLALHTIFVRFDVSEFASMLVTFGVTVLIESLIQWIWSADFRKYETPYAQESIRLGPLFIPVLELTAFASAALLAIAAWLALHRTLLGRALRAAAHDGPIAAAFGINARQLSYGLAGLCSASAGVAGVFIALTSTLAPSQIEAWIGVVFAVVIIGGLANPLGALAAGMLIGVAEAITMATVNPAWAPLVAFSILIALLLWKPKWL</sequence>
<feature type="transmembrane region" description="Helical" evidence="9">
    <location>
        <begin position="261"/>
        <end position="277"/>
    </location>
</feature>
<comment type="similarity">
    <text evidence="8">Belongs to the binding-protein-dependent transport system permease family. LivHM subfamily.</text>
</comment>
<evidence type="ECO:0000256" key="5">
    <source>
        <dbReference type="ARBA" id="ARBA00022970"/>
    </source>
</evidence>
<evidence type="ECO:0000256" key="4">
    <source>
        <dbReference type="ARBA" id="ARBA00022692"/>
    </source>
</evidence>
<comment type="subcellular location">
    <subcellularLocation>
        <location evidence="1">Cell membrane</location>
        <topology evidence="1">Multi-pass membrane protein</topology>
    </subcellularLocation>
</comment>
<dbReference type="InterPro" id="IPR052157">
    <property type="entry name" value="BCAA_transport_permease"/>
</dbReference>
<proteinExistence type="inferred from homology"/>
<keyword evidence="6 9" id="KW-1133">Transmembrane helix</keyword>
<reference evidence="10" key="1">
    <citation type="submission" date="2023-06" db="EMBL/GenBank/DDBJ databases">
        <authorList>
            <person name="Jiang Y."/>
            <person name="Liu Q."/>
        </authorList>
    </citation>
    <scope>NUCLEOTIDE SEQUENCE</scope>
    <source>
        <strain evidence="10">CGMCC 1.12090</strain>
    </source>
</reference>
<evidence type="ECO:0000256" key="7">
    <source>
        <dbReference type="ARBA" id="ARBA00023136"/>
    </source>
</evidence>
<organism evidence="10 11">
    <name type="scientific">Variovorax ginsengisoli</name>
    <dbReference type="NCBI Taxonomy" id="363844"/>
    <lineage>
        <taxon>Bacteria</taxon>
        <taxon>Pseudomonadati</taxon>
        <taxon>Pseudomonadota</taxon>
        <taxon>Betaproteobacteria</taxon>
        <taxon>Burkholderiales</taxon>
        <taxon>Comamonadaceae</taxon>
        <taxon>Variovorax</taxon>
    </lineage>
</organism>
<feature type="transmembrane region" description="Helical" evidence="9">
    <location>
        <begin position="190"/>
        <end position="214"/>
    </location>
</feature>
<dbReference type="EMBL" id="JAUKVY010000029">
    <property type="protein sequence ID" value="MDO1536567.1"/>
    <property type="molecule type" value="Genomic_DNA"/>
</dbReference>
<dbReference type="PANTHER" id="PTHR11795:SF445">
    <property type="entry name" value="AMINO ACID ABC TRANSPORTER PERMEASE PROTEIN"/>
    <property type="match status" value="1"/>
</dbReference>
<keyword evidence="5" id="KW-0029">Amino-acid transport</keyword>
<keyword evidence="7 9" id="KW-0472">Membrane</keyword>
<feature type="transmembrane region" description="Helical" evidence="9">
    <location>
        <begin position="36"/>
        <end position="55"/>
    </location>
</feature>
<evidence type="ECO:0000256" key="1">
    <source>
        <dbReference type="ARBA" id="ARBA00004651"/>
    </source>
</evidence>
<evidence type="ECO:0000256" key="2">
    <source>
        <dbReference type="ARBA" id="ARBA00022448"/>
    </source>
</evidence>
<name>A0ABT8SEH6_9BURK</name>
<accession>A0ABT8SEH6</accession>
<evidence type="ECO:0000256" key="8">
    <source>
        <dbReference type="ARBA" id="ARBA00037998"/>
    </source>
</evidence>
<evidence type="ECO:0000256" key="9">
    <source>
        <dbReference type="SAM" id="Phobius"/>
    </source>
</evidence>
<feature type="transmembrane region" description="Helical" evidence="9">
    <location>
        <begin position="135"/>
        <end position="159"/>
    </location>
</feature>
<dbReference type="PANTHER" id="PTHR11795">
    <property type="entry name" value="BRANCHED-CHAIN AMINO ACID TRANSPORT SYSTEM PERMEASE PROTEIN LIVH"/>
    <property type="match status" value="1"/>
</dbReference>
<protein>
    <submittedName>
        <fullName evidence="10">Branched-chain amino acid ABC transporter permease</fullName>
    </submittedName>
</protein>
<evidence type="ECO:0000256" key="6">
    <source>
        <dbReference type="ARBA" id="ARBA00022989"/>
    </source>
</evidence>
<keyword evidence="2" id="KW-0813">Transport</keyword>
<keyword evidence="4 9" id="KW-0812">Transmembrane</keyword>
<dbReference type="Pfam" id="PF02653">
    <property type="entry name" value="BPD_transp_2"/>
    <property type="match status" value="1"/>
</dbReference>
<dbReference type="Proteomes" id="UP001169027">
    <property type="component" value="Unassembled WGS sequence"/>
</dbReference>
<keyword evidence="11" id="KW-1185">Reference proteome</keyword>
<evidence type="ECO:0000313" key="11">
    <source>
        <dbReference type="Proteomes" id="UP001169027"/>
    </source>
</evidence>
<dbReference type="RefSeq" id="WP_301814666.1">
    <property type="nucleotide sequence ID" value="NZ_JAUJZH010000029.1"/>
</dbReference>
<feature type="transmembrane region" description="Helical" evidence="9">
    <location>
        <begin position="220"/>
        <end position="249"/>
    </location>
</feature>
<feature type="transmembrane region" description="Helical" evidence="9">
    <location>
        <begin position="61"/>
        <end position="81"/>
    </location>
</feature>
<dbReference type="InterPro" id="IPR001851">
    <property type="entry name" value="ABC_transp_permease"/>
</dbReference>